<feature type="region of interest" description="Disordered" evidence="1">
    <location>
        <begin position="19"/>
        <end position="46"/>
    </location>
</feature>
<keyword evidence="3" id="KW-1185">Reference proteome</keyword>
<sequence length="94" mass="9313">MGWGAAHIWRLGHIGGGGGIVGRSSPKREGLNLARGHHQGGHGGQIWCGGLVVLGERAWIASEGEGLGSWAEGAPGSHGGSSSGRKGPGSLKGS</sequence>
<evidence type="ECO:0000313" key="2">
    <source>
        <dbReference type="EMBL" id="GMN18797.1"/>
    </source>
</evidence>
<gene>
    <name evidence="2" type="ORF">TIFTF001_046847</name>
</gene>
<dbReference type="EMBL" id="BTGU01004986">
    <property type="protein sequence ID" value="GMN18797.1"/>
    <property type="molecule type" value="Genomic_DNA"/>
</dbReference>
<accession>A0AA87YQ01</accession>
<dbReference type="AlphaFoldDB" id="A0AA87YQ01"/>
<reference evidence="2" key="1">
    <citation type="submission" date="2023-07" db="EMBL/GenBank/DDBJ databases">
        <title>draft genome sequence of fig (Ficus carica).</title>
        <authorList>
            <person name="Takahashi T."/>
            <person name="Nishimura K."/>
        </authorList>
    </citation>
    <scope>NUCLEOTIDE SEQUENCE</scope>
</reference>
<dbReference type="Proteomes" id="UP001187192">
    <property type="component" value="Unassembled WGS sequence"/>
</dbReference>
<evidence type="ECO:0000313" key="3">
    <source>
        <dbReference type="Proteomes" id="UP001187192"/>
    </source>
</evidence>
<feature type="compositionally biased region" description="Gly residues" evidence="1">
    <location>
        <begin position="76"/>
        <end position="94"/>
    </location>
</feature>
<organism evidence="2 3">
    <name type="scientific">Ficus carica</name>
    <name type="common">Common fig</name>
    <dbReference type="NCBI Taxonomy" id="3494"/>
    <lineage>
        <taxon>Eukaryota</taxon>
        <taxon>Viridiplantae</taxon>
        <taxon>Streptophyta</taxon>
        <taxon>Embryophyta</taxon>
        <taxon>Tracheophyta</taxon>
        <taxon>Spermatophyta</taxon>
        <taxon>Magnoliopsida</taxon>
        <taxon>eudicotyledons</taxon>
        <taxon>Gunneridae</taxon>
        <taxon>Pentapetalae</taxon>
        <taxon>rosids</taxon>
        <taxon>fabids</taxon>
        <taxon>Rosales</taxon>
        <taxon>Moraceae</taxon>
        <taxon>Ficeae</taxon>
        <taxon>Ficus</taxon>
    </lineage>
</organism>
<name>A0AA87YQ01_FICCA</name>
<protein>
    <submittedName>
        <fullName evidence="2">Uncharacterized protein</fullName>
    </submittedName>
</protein>
<feature type="region of interest" description="Disordered" evidence="1">
    <location>
        <begin position="67"/>
        <end position="94"/>
    </location>
</feature>
<evidence type="ECO:0000256" key="1">
    <source>
        <dbReference type="SAM" id="MobiDB-lite"/>
    </source>
</evidence>
<comment type="caution">
    <text evidence="2">The sequence shown here is derived from an EMBL/GenBank/DDBJ whole genome shotgun (WGS) entry which is preliminary data.</text>
</comment>
<proteinExistence type="predicted"/>